<gene>
    <name evidence="2" type="primary">WBGene00281907</name>
</gene>
<proteinExistence type="predicted"/>
<feature type="region of interest" description="Disordered" evidence="1">
    <location>
        <begin position="1"/>
        <end position="38"/>
    </location>
</feature>
<keyword evidence="3" id="KW-1185">Reference proteome</keyword>
<evidence type="ECO:0000256" key="1">
    <source>
        <dbReference type="SAM" id="MobiDB-lite"/>
    </source>
</evidence>
<evidence type="ECO:0000313" key="2">
    <source>
        <dbReference type="EnsemblMetazoa" id="PPA43538.1"/>
    </source>
</evidence>
<reference evidence="3" key="1">
    <citation type="journal article" date="2008" name="Nat. Genet.">
        <title>The Pristionchus pacificus genome provides a unique perspective on nematode lifestyle and parasitism.</title>
        <authorList>
            <person name="Dieterich C."/>
            <person name="Clifton S.W."/>
            <person name="Schuster L.N."/>
            <person name="Chinwalla A."/>
            <person name="Delehaunty K."/>
            <person name="Dinkelacker I."/>
            <person name="Fulton L."/>
            <person name="Fulton R."/>
            <person name="Godfrey J."/>
            <person name="Minx P."/>
            <person name="Mitreva M."/>
            <person name="Roeseler W."/>
            <person name="Tian H."/>
            <person name="Witte H."/>
            <person name="Yang S.P."/>
            <person name="Wilson R.K."/>
            <person name="Sommer R.J."/>
        </authorList>
    </citation>
    <scope>NUCLEOTIDE SEQUENCE [LARGE SCALE GENOMIC DNA]</scope>
    <source>
        <strain evidence="3">PS312</strain>
    </source>
</reference>
<protein>
    <submittedName>
        <fullName evidence="2">Uncharacterized protein</fullName>
    </submittedName>
</protein>
<dbReference type="Proteomes" id="UP000005239">
    <property type="component" value="Unassembled WGS sequence"/>
</dbReference>
<feature type="region of interest" description="Disordered" evidence="1">
    <location>
        <begin position="204"/>
        <end position="225"/>
    </location>
</feature>
<organism evidence="2 3">
    <name type="scientific">Pristionchus pacificus</name>
    <name type="common">Parasitic nematode worm</name>
    <dbReference type="NCBI Taxonomy" id="54126"/>
    <lineage>
        <taxon>Eukaryota</taxon>
        <taxon>Metazoa</taxon>
        <taxon>Ecdysozoa</taxon>
        <taxon>Nematoda</taxon>
        <taxon>Chromadorea</taxon>
        <taxon>Rhabditida</taxon>
        <taxon>Rhabditina</taxon>
        <taxon>Diplogasteromorpha</taxon>
        <taxon>Diplogasteroidea</taxon>
        <taxon>Neodiplogasteridae</taxon>
        <taxon>Pristionchus</taxon>
    </lineage>
</organism>
<name>A0A2A6CGU2_PRIPA</name>
<accession>A0A2A6CGU2</accession>
<reference evidence="2" key="2">
    <citation type="submission" date="2022-06" db="UniProtKB">
        <authorList>
            <consortium name="EnsemblMetazoa"/>
        </authorList>
    </citation>
    <scope>IDENTIFICATION</scope>
    <source>
        <strain evidence="2">PS312</strain>
    </source>
</reference>
<sequence length="280" mass="31884">MAPPVKKVGQSKSDKKKKIETGEESAHSSSSNTSTLPLEEGEYRVKEYLDVKMKKYKGRPEEPHFLCSWVEDPTPWWTPCRHASPKNPENRAGVLLMLRKLFKANPSLDLDPAIIEYFQSKNLDWRMARSFGRQGITDLNQKKPVVKKPVVEDKDSEEGSEEDVARGRAVERKAAVWNDKKIKAAVVDNMVNPVAKSFKFDDKTKNHERMHKGSRSPPPSCWSIPRPKYVPRLLDPDNSFSACQVAREQAAQYAPPNKFNESDVLNLKNEVIVVKKKSQK</sequence>
<evidence type="ECO:0000313" key="3">
    <source>
        <dbReference type="Proteomes" id="UP000005239"/>
    </source>
</evidence>
<dbReference type="AlphaFoldDB" id="A0A2A6CGU2"/>
<feature type="region of interest" description="Disordered" evidence="1">
    <location>
        <begin position="147"/>
        <end position="169"/>
    </location>
</feature>
<feature type="compositionally biased region" description="Basic and acidic residues" evidence="1">
    <location>
        <begin position="17"/>
        <end position="26"/>
    </location>
</feature>
<feature type="compositionally biased region" description="Low complexity" evidence="1">
    <location>
        <begin position="1"/>
        <end position="11"/>
    </location>
</feature>
<accession>A0A8R1YZW8</accession>
<dbReference type="EnsemblMetazoa" id="PPA43538.1">
    <property type="protein sequence ID" value="PPA43538.1"/>
    <property type="gene ID" value="WBGene00281907"/>
</dbReference>